<sequence>MSIGNMLQSPALGYASARPSTGLGASGAVTKGDANDDDHSLTALITPDRLWDRTASAFANVFESLLGRDAQVALGQLRLLQTGRTHRILSDDEVQAAVKRVQGAAVLRKRDDGEPTALDKEQRKAPSSVLTADAGSVAEVEQSVQADVAPRTGSQCSGVGIFQSYNGPLYNCAGSYESATSMRDLTLKRVATSPCDACAVGDAACQSTCCPKAFDAATYRCICPMTRIGRDCEQLRPVSCTVTSDPTVGLDLACAANSAPLPPSSSALPPCPRVASTARAVPLAFRTRCAFITRPNVNLATDAAQFAYVYRNNDTWAVRDRADMTLRVAAVSPHMVGSARHRAGAVVVPVSYDQAAGRDGTAPLTVPFEVADVTRARMKAWVNGIVTTRPVFWVGGRIIVEAELIGVPGVSTQWVGRPVFTAFLGTTDAPQDVLDTVRASKILTAGASTGYSTGIMLVIGMGVLLGLGILWIVVKTLRQRPKLVE</sequence>
<gene>
    <name evidence="3" type="ORF">AMAG_10732</name>
</gene>
<proteinExistence type="predicted"/>
<dbReference type="AlphaFoldDB" id="A0A0L0SRB4"/>
<protein>
    <submittedName>
        <fullName evidence="3">Uncharacterized protein</fullName>
    </submittedName>
</protein>
<reference evidence="3 4" key="1">
    <citation type="submission" date="2009-11" db="EMBL/GenBank/DDBJ databases">
        <title>Annotation of Allomyces macrogynus ATCC 38327.</title>
        <authorList>
            <consortium name="The Broad Institute Genome Sequencing Platform"/>
            <person name="Russ C."/>
            <person name="Cuomo C."/>
            <person name="Burger G."/>
            <person name="Gray M.W."/>
            <person name="Holland P.W.H."/>
            <person name="King N."/>
            <person name="Lang F.B.F."/>
            <person name="Roger A.J."/>
            <person name="Ruiz-Trillo I."/>
            <person name="Young S.K."/>
            <person name="Zeng Q."/>
            <person name="Gargeya S."/>
            <person name="Fitzgerald M."/>
            <person name="Haas B."/>
            <person name="Abouelleil A."/>
            <person name="Alvarado L."/>
            <person name="Arachchi H.M."/>
            <person name="Berlin A."/>
            <person name="Chapman S.B."/>
            <person name="Gearin G."/>
            <person name="Goldberg J."/>
            <person name="Griggs A."/>
            <person name="Gujja S."/>
            <person name="Hansen M."/>
            <person name="Heiman D."/>
            <person name="Howarth C."/>
            <person name="Larimer J."/>
            <person name="Lui A."/>
            <person name="MacDonald P.J.P."/>
            <person name="McCowen C."/>
            <person name="Montmayeur A."/>
            <person name="Murphy C."/>
            <person name="Neiman D."/>
            <person name="Pearson M."/>
            <person name="Priest M."/>
            <person name="Roberts A."/>
            <person name="Saif S."/>
            <person name="Shea T."/>
            <person name="Sisk P."/>
            <person name="Stolte C."/>
            <person name="Sykes S."/>
            <person name="Wortman J."/>
            <person name="Nusbaum C."/>
            <person name="Birren B."/>
        </authorList>
    </citation>
    <scope>NUCLEOTIDE SEQUENCE [LARGE SCALE GENOMIC DNA]</scope>
    <source>
        <strain evidence="3 4">ATCC 38327</strain>
    </source>
</reference>
<evidence type="ECO:0000313" key="4">
    <source>
        <dbReference type="Proteomes" id="UP000054350"/>
    </source>
</evidence>
<evidence type="ECO:0000313" key="3">
    <source>
        <dbReference type="EMBL" id="KNE65068.1"/>
    </source>
</evidence>
<dbReference type="Proteomes" id="UP000054350">
    <property type="component" value="Unassembled WGS sequence"/>
</dbReference>
<keyword evidence="4" id="KW-1185">Reference proteome</keyword>
<dbReference type="VEuPathDB" id="FungiDB:AMAG_10732"/>
<organism evidence="3 4">
    <name type="scientific">Allomyces macrogynus (strain ATCC 38327)</name>
    <name type="common">Allomyces javanicus var. macrogynus</name>
    <dbReference type="NCBI Taxonomy" id="578462"/>
    <lineage>
        <taxon>Eukaryota</taxon>
        <taxon>Fungi</taxon>
        <taxon>Fungi incertae sedis</taxon>
        <taxon>Blastocladiomycota</taxon>
        <taxon>Blastocladiomycetes</taxon>
        <taxon>Blastocladiales</taxon>
        <taxon>Blastocladiaceae</taxon>
        <taxon>Allomyces</taxon>
    </lineage>
</organism>
<evidence type="ECO:0000256" key="2">
    <source>
        <dbReference type="SAM" id="Phobius"/>
    </source>
</evidence>
<keyword evidence="2" id="KW-0812">Transmembrane</keyword>
<dbReference type="EMBL" id="GG745346">
    <property type="protein sequence ID" value="KNE65068.1"/>
    <property type="molecule type" value="Genomic_DNA"/>
</dbReference>
<keyword evidence="2" id="KW-1133">Transmembrane helix</keyword>
<feature type="compositionally biased region" description="Basic and acidic residues" evidence="1">
    <location>
        <begin position="110"/>
        <end position="124"/>
    </location>
</feature>
<keyword evidence="2" id="KW-0472">Membrane</keyword>
<name>A0A0L0SRB4_ALLM3</name>
<reference evidence="4" key="2">
    <citation type="submission" date="2009-11" db="EMBL/GenBank/DDBJ databases">
        <title>The Genome Sequence of Allomyces macrogynus strain ATCC 38327.</title>
        <authorList>
            <consortium name="The Broad Institute Genome Sequencing Platform"/>
            <person name="Russ C."/>
            <person name="Cuomo C."/>
            <person name="Shea T."/>
            <person name="Young S.K."/>
            <person name="Zeng Q."/>
            <person name="Koehrsen M."/>
            <person name="Haas B."/>
            <person name="Borodovsky M."/>
            <person name="Guigo R."/>
            <person name="Alvarado L."/>
            <person name="Berlin A."/>
            <person name="Borenstein D."/>
            <person name="Chen Z."/>
            <person name="Engels R."/>
            <person name="Freedman E."/>
            <person name="Gellesch M."/>
            <person name="Goldberg J."/>
            <person name="Griggs A."/>
            <person name="Gujja S."/>
            <person name="Heiman D."/>
            <person name="Hepburn T."/>
            <person name="Howarth C."/>
            <person name="Jen D."/>
            <person name="Larson L."/>
            <person name="Lewis B."/>
            <person name="Mehta T."/>
            <person name="Park D."/>
            <person name="Pearson M."/>
            <person name="Roberts A."/>
            <person name="Saif S."/>
            <person name="Shenoy N."/>
            <person name="Sisk P."/>
            <person name="Stolte C."/>
            <person name="Sykes S."/>
            <person name="Walk T."/>
            <person name="White J."/>
            <person name="Yandava C."/>
            <person name="Burger G."/>
            <person name="Gray M.W."/>
            <person name="Holland P.W.H."/>
            <person name="King N."/>
            <person name="Lang F.B.F."/>
            <person name="Roger A.J."/>
            <person name="Ruiz-Trillo I."/>
            <person name="Lander E."/>
            <person name="Nusbaum C."/>
        </authorList>
    </citation>
    <scope>NUCLEOTIDE SEQUENCE [LARGE SCALE GENOMIC DNA]</scope>
    <source>
        <strain evidence="4">ATCC 38327</strain>
    </source>
</reference>
<feature type="transmembrane region" description="Helical" evidence="2">
    <location>
        <begin position="451"/>
        <end position="474"/>
    </location>
</feature>
<dbReference type="OrthoDB" id="9972657at2759"/>
<evidence type="ECO:0000256" key="1">
    <source>
        <dbReference type="SAM" id="MobiDB-lite"/>
    </source>
</evidence>
<accession>A0A0L0SRB4</accession>
<feature type="region of interest" description="Disordered" evidence="1">
    <location>
        <begin position="110"/>
        <end position="132"/>
    </location>
</feature>